<name>W2S9Z5_CYPE1</name>
<dbReference type="InterPro" id="IPR054707">
    <property type="entry name" value="DhpH_subs-bd"/>
</dbReference>
<dbReference type="EMBL" id="KB822712">
    <property type="protein sequence ID" value="ETN45445.1"/>
    <property type="molecule type" value="Genomic_DNA"/>
</dbReference>
<keyword evidence="3" id="KW-1185">Reference proteome</keyword>
<dbReference type="Proteomes" id="UP000030752">
    <property type="component" value="Unassembled WGS sequence"/>
</dbReference>
<dbReference type="Gene3D" id="3.30.9.60">
    <property type="match status" value="1"/>
</dbReference>
<dbReference type="AlphaFoldDB" id="W2S9Z5"/>
<dbReference type="HOGENOM" id="CLU_009665_0_0_1"/>
<dbReference type="Pfam" id="PF22607">
    <property type="entry name" value="FAD_binding-like"/>
    <property type="match status" value="1"/>
</dbReference>
<dbReference type="SUPFAM" id="SSF54373">
    <property type="entry name" value="FAD-linked reductases, C-terminal domain"/>
    <property type="match status" value="1"/>
</dbReference>
<dbReference type="PANTHER" id="PTHR47469">
    <property type="entry name" value="MONOOXYGENASE-LIKE"/>
    <property type="match status" value="1"/>
</dbReference>
<gene>
    <name evidence="2" type="ORF">HMPREF1541_09276</name>
</gene>
<reference evidence="2 3" key="1">
    <citation type="submission" date="2013-03" db="EMBL/GenBank/DDBJ databases">
        <title>The Genome Sequence of Phialophora europaea CBS 101466.</title>
        <authorList>
            <consortium name="The Broad Institute Genomics Platform"/>
            <person name="Cuomo C."/>
            <person name="de Hoog S."/>
            <person name="Gorbushina A."/>
            <person name="Walker B."/>
            <person name="Young S.K."/>
            <person name="Zeng Q."/>
            <person name="Gargeya S."/>
            <person name="Fitzgerald M."/>
            <person name="Haas B."/>
            <person name="Abouelleil A."/>
            <person name="Allen A.W."/>
            <person name="Alvarado L."/>
            <person name="Arachchi H.M."/>
            <person name="Berlin A.M."/>
            <person name="Chapman S.B."/>
            <person name="Gainer-Dewar J."/>
            <person name="Goldberg J."/>
            <person name="Griggs A."/>
            <person name="Gujja S."/>
            <person name="Hansen M."/>
            <person name="Howarth C."/>
            <person name="Imamovic A."/>
            <person name="Ireland A."/>
            <person name="Larimer J."/>
            <person name="McCowan C."/>
            <person name="Murphy C."/>
            <person name="Pearson M."/>
            <person name="Poon T.W."/>
            <person name="Priest M."/>
            <person name="Roberts A."/>
            <person name="Saif S."/>
            <person name="Shea T."/>
            <person name="Sisk P."/>
            <person name="Sykes S."/>
            <person name="Wortman J."/>
            <person name="Nusbaum C."/>
            <person name="Birren B."/>
        </authorList>
    </citation>
    <scope>NUCLEOTIDE SEQUENCE [LARGE SCALE GENOMIC DNA]</scope>
    <source>
        <strain evidence="2 3">CBS 101466</strain>
    </source>
</reference>
<feature type="domain" description="2,6-dihydroxypyridine 3-monooxygenase substrate binding" evidence="1">
    <location>
        <begin position="181"/>
        <end position="307"/>
    </location>
</feature>
<dbReference type="GeneID" id="19976615"/>
<dbReference type="RefSeq" id="XP_008712173.1">
    <property type="nucleotide sequence ID" value="XM_008713951.1"/>
</dbReference>
<dbReference type="InterPro" id="IPR036188">
    <property type="entry name" value="FAD/NAD-bd_sf"/>
</dbReference>
<accession>W2S9Z5</accession>
<dbReference type="InterPro" id="IPR053212">
    <property type="entry name" value="DHP_3-monooxygenase"/>
</dbReference>
<dbReference type="eggNOG" id="KOG2614">
    <property type="taxonomic scope" value="Eukaryota"/>
</dbReference>
<organism evidence="2 3">
    <name type="scientific">Cyphellophora europaea (strain CBS 101466)</name>
    <name type="common">Phialophora europaea</name>
    <dbReference type="NCBI Taxonomy" id="1220924"/>
    <lineage>
        <taxon>Eukaryota</taxon>
        <taxon>Fungi</taxon>
        <taxon>Dikarya</taxon>
        <taxon>Ascomycota</taxon>
        <taxon>Pezizomycotina</taxon>
        <taxon>Eurotiomycetes</taxon>
        <taxon>Chaetothyriomycetidae</taxon>
        <taxon>Chaetothyriales</taxon>
        <taxon>Cyphellophoraceae</taxon>
        <taxon>Cyphellophora</taxon>
    </lineage>
</organism>
<sequence length="424" mass="46613">MASYPDSLDVVIVGGSLAGLFAGVVLKTVPSVASITILERYEIDQLQDLGAGIRTGSEANDAILKFTGQPPEKYAAFVDAYRFISTNGGVSADQPTISWTSTWGQLYRVLRQSFDADSRCKYRHGCTLSGLTEQVSSSTVVEFQNEQGKPEILNANVVIGADGASSKVRSLMLPESKRSSVGYVVYRGLVPMEELSENLAKTYEKAGTFHWSPKSQLVSYVVPSNETEADQAKRMVNWVWYQHRTDEAIERLLTDKSGKRHRFSLPAGGMDPNEIASIKEKATKELPAMHTELIGRTEEPFVQVVTDSLAGSNLFFDGKLLLVGDAVGGQRPHTASALTQCAFHAVVTKNLLEGRIDQDQWAQETRGLSSLLVDNGKELGEVCMNDEPESIKTPEYFQMFLKNLKQVNTMWRSGAGMETEVPPM</sequence>
<dbReference type="VEuPathDB" id="FungiDB:HMPREF1541_09276"/>
<proteinExistence type="predicted"/>
<dbReference type="SUPFAM" id="SSF51905">
    <property type="entry name" value="FAD/NAD(P)-binding domain"/>
    <property type="match status" value="1"/>
</dbReference>
<dbReference type="OrthoDB" id="655030at2759"/>
<dbReference type="STRING" id="1220924.W2S9Z5"/>
<evidence type="ECO:0000313" key="2">
    <source>
        <dbReference type="EMBL" id="ETN45445.1"/>
    </source>
</evidence>
<evidence type="ECO:0000259" key="1">
    <source>
        <dbReference type="Pfam" id="PF22607"/>
    </source>
</evidence>
<evidence type="ECO:0000313" key="3">
    <source>
        <dbReference type="Proteomes" id="UP000030752"/>
    </source>
</evidence>
<protein>
    <recommendedName>
        <fullName evidence="1">2,6-dihydroxypyridine 3-monooxygenase substrate binding domain-containing protein</fullName>
    </recommendedName>
</protein>
<dbReference type="InParanoid" id="W2S9Z5"/>
<dbReference type="PRINTS" id="PR00420">
    <property type="entry name" value="RNGMNOXGNASE"/>
</dbReference>
<dbReference type="Gene3D" id="3.50.50.60">
    <property type="entry name" value="FAD/NAD(P)-binding domain"/>
    <property type="match status" value="1"/>
</dbReference>
<dbReference type="PANTHER" id="PTHR47469:SF2">
    <property type="entry name" value="OS06G0597600 PROTEIN"/>
    <property type="match status" value="1"/>
</dbReference>